<reference evidence="5 6" key="1">
    <citation type="submission" date="2015-05" db="EMBL/GenBank/DDBJ databases">
        <authorList>
            <person name="Rovetto F."/>
            <person name="Cocolin L."/>
            <person name="Illeghems K."/>
            <person name="Van Nieuwerburgh F."/>
            <person name="Houf K."/>
        </authorList>
    </citation>
    <scope>NUCLEOTIDE SEQUENCE [LARGE SCALE GENOMIC DNA]</scope>
    <source>
        <strain evidence="5 6">117434</strain>
    </source>
</reference>
<dbReference type="EC" id="3.5.2.6" evidence="2"/>
<evidence type="ECO:0000256" key="4">
    <source>
        <dbReference type="ARBA" id="ARBA00023251"/>
    </source>
</evidence>
<dbReference type="EMBL" id="LDIR01000001">
    <property type="protein sequence ID" value="OCL93219.1"/>
    <property type="molecule type" value="Genomic_DNA"/>
</dbReference>
<comment type="catalytic activity">
    <reaction evidence="1">
        <text>a beta-lactam + H2O = a substituted beta-amino acid</text>
        <dbReference type="Rhea" id="RHEA:20401"/>
        <dbReference type="ChEBI" id="CHEBI:15377"/>
        <dbReference type="ChEBI" id="CHEBI:35627"/>
        <dbReference type="ChEBI" id="CHEBI:140347"/>
        <dbReference type="EC" id="3.5.2.6"/>
    </reaction>
</comment>
<name>A0ABX2YDZ6_9BACT</name>
<dbReference type="InterPro" id="IPR052748">
    <property type="entry name" value="ISR_Activator"/>
</dbReference>
<sequence length="103" mass="11699">MKKVLVAIILLIALFWIYMKISDTNNLNKAWNAFAKGDYETAISIYENLANKGYGDAQYNLGLIYELIKGNKQDLEKAKTLYEKSCDSGVQNACIRYGSLKNY</sequence>
<proteinExistence type="predicted"/>
<dbReference type="Pfam" id="PF13174">
    <property type="entry name" value="TPR_6"/>
    <property type="match status" value="2"/>
</dbReference>
<keyword evidence="4" id="KW-0046">Antibiotic resistance</keyword>
<dbReference type="PANTHER" id="PTHR45011:SF1">
    <property type="entry name" value="DAP3-BINDING CELL DEATH ENHANCER 1"/>
    <property type="match status" value="1"/>
</dbReference>
<dbReference type="SMART" id="SM00671">
    <property type="entry name" value="SEL1"/>
    <property type="match status" value="1"/>
</dbReference>
<organism evidence="5 6">
    <name type="scientific">Arcobacter porcinus</name>
    <dbReference type="NCBI Taxonomy" id="1935204"/>
    <lineage>
        <taxon>Bacteria</taxon>
        <taxon>Pseudomonadati</taxon>
        <taxon>Campylobacterota</taxon>
        <taxon>Epsilonproteobacteria</taxon>
        <taxon>Campylobacterales</taxon>
        <taxon>Arcobacteraceae</taxon>
        <taxon>Arcobacter</taxon>
    </lineage>
</organism>
<dbReference type="SUPFAM" id="SSF81901">
    <property type="entry name" value="HCP-like"/>
    <property type="match status" value="1"/>
</dbReference>
<protein>
    <recommendedName>
        <fullName evidence="2">beta-lactamase</fullName>
        <ecNumber evidence="2">3.5.2.6</ecNumber>
    </recommendedName>
</protein>
<evidence type="ECO:0000313" key="6">
    <source>
        <dbReference type="Proteomes" id="UP000093159"/>
    </source>
</evidence>
<dbReference type="Gene3D" id="1.25.40.10">
    <property type="entry name" value="Tetratricopeptide repeat domain"/>
    <property type="match status" value="1"/>
</dbReference>
<evidence type="ECO:0000256" key="3">
    <source>
        <dbReference type="ARBA" id="ARBA00023157"/>
    </source>
</evidence>
<accession>A0ABX2YDZ6</accession>
<comment type="caution">
    <text evidence="5">The sequence shown here is derived from an EMBL/GenBank/DDBJ whole genome shotgun (WGS) entry which is preliminary data.</text>
</comment>
<dbReference type="InterPro" id="IPR006597">
    <property type="entry name" value="Sel1-like"/>
</dbReference>
<evidence type="ECO:0000313" key="5">
    <source>
        <dbReference type="EMBL" id="OCL93219.1"/>
    </source>
</evidence>
<dbReference type="InterPro" id="IPR019734">
    <property type="entry name" value="TPR_rpt"/>
</dbReference>
<dbReference type="InterPro" id="IPR011990">
    <property type="entry name" value="TPR-like_helical_dom_sf"/>
</dbReference>
<keyword evidence="3" id="KW-1015">Disulfide bond</keyword>
<dbReference type="PANTHER" id="PTHR45011">
    <property type="entry name" value="DAP3-BINDING CELL DEATH ENHANCER 1"/>
    <property type="match status" value="1"/>
</dbReference>
<dbReference type="RefSeq" id="WP_066175452.1">
    <property type="nucleotide sequence ID" value="NZ_LCSL01000001.1"/>
</dbReference>
<gene>
    <name evidence="5" type="ORF">AAX28_00762</name>
</gene>
<keyword evidence="6" id="KW-1185">Reference proteome</keyword>
<evidence type="ECO:0000256" key="1">
    <source>
        <dbReference type="ARBA" id="ARBA00001526"/>
    </source>
</evidence>
<dbReference type="Proteomes" id="UP000093159">
    <property type="component" value="Unassembled WGS sequence"/>
</dbReference>
<evidence type="ECO:0000256" key="2">
    <source>
        <dbReference type="ARBA" id="ARBA00012865"/>
    </source>
</evidence>